<accession>A0A8B9ZZJ7</accession>
<dbReference type="Ensembl" id="ENSAZOT00000029736.1">
    <property type="protein sequence ID" value="ENSAZOP00000027751.1"/>
    <property type="gene ID" value="ENSAZOG00000017565.1"/>
</dbReference>
<dbReference type="EC" id="2.3.2.5" evidence="3"/>
<reference evidence="8" key="1">
    <citation type="submission" date="2025-08" db="UniProtKB">
        <authorList>
            <consortium name="Ensembl"/>
        </authorList>
    </citation>
    <scope>IDENTIFICATION</scope>
</reference>
<comment type="similarity">
    <text evidence="2">Belongs to the glutaminyl-peptide cyclotransferase family.</text>
</comment>
<dbReference type="PANTHER" id="PTHR12283">
    <property type="entry name" value="GLUTAMINYL-PEPTIDE CYCLOTRANSFERASE"/>
    <property type="match status" value="1"/>
</dbReference>
<evidence type="ECO:0000313" key="9">
    <source>
        <dbReference type="Proteomes" id="UP000694549"/>
    </source>
</evidence>
<sequence length="254" mass="27778">PAGWHLELDAFEATTPRGPVAFASLVATLAPAAPRRLALACHYDTKVLPPGPPPARLPFLGATDSAVPCAMLLELAAALDRPLRRAKDRGGGTARLSPPPRWPNRDGPGAPKGGVPMATWCPRGRADVPAPCPQSLLVLLDLLGTRHPAIHSHFPRTHHWFLRLVAIEKRLRNLGLLHASPKDQPFFRLSPPPGPVEDDHVPFLQRGVPVLHLIPMPFPWVWHTTEDNEDNLHLPTVDDLCKILAAFVAEFLQL</sequence>
<comment type="catalytic activity">
    <reaction evidence="1">
        <text>N-terminal L-glutaminyl-[peptide] = N-terminal 5-oxo-L-prolyl-[peptide] + NH4(+)</text>
        <dbReference type="Rhea" id="RHEA:23652"/>
        <dbReference type="Rhea" id="RHEA-COMP:11736"/>
        <dbReference type="Rhea" id="RHEA-COMP:11846"/>
        <dbReference type="ChEBI" id="CHEBI:28938"/>
        <dbReference type="ChEBI" id="CHEBI:64722"/>
        <dbReference type="ChEBI" id="CHEBI:87215"/>
        <dbReference type="EC" id="2.3.2.5"/>
    </reaction>
</comment>
<dbReference type="Pfam" id="PF04389">
    <property type="entry name" value="Peptidase_M28"/>
    <property type="match status" value="2"/>
</dbReference>
<evidence type="ECO:0000256" key="3">
    <source>
        <dbReference type="ARBA" id="ARBA00012012"/>
    </source>
</evidence>
<evidence type="ECO:0000313" key="8">
    <source>
        <dbReference type="Ensembl" id="ENSAZOP00000027751.1"/>
    </source>
</evidence>
<dbReference type="Proteomes" id="UP000694549">
    <property type="component" value="Unplaced"/>
</dbReference>
<feature type="region of interest" description="Disordered" evidence="6">
    <location>
        <begin position="84"/>
        <end position="113"/>
    </location>
</feature>
<dbReference type="Gene3D" id="3.40.630.10">
    <property type="entry name" value="Zn peptidases"/>
    <property type="match status" value="2"/>
</dbReference>
<keyword evidence="4" id="KW-0808">Transferase</keyword>
<dbReference type="SUPFAM" id="SSF53187">
    <property type="entry name" value="Zn-dependent exopeptidases"/>
    <property type="match status" value="1"/>
</dbReference>
<evidence type="ECO:0000256" key="4">
    <source>
        <dbReference type="ARBA" id="ARBA00022679"/>
    </source>
</evidence>
<reference evidence="8" key="2">
    <citation type="submission" date="2025-09" db="UniProtKB">
        <authorList>
            <consortium name="Ensembl"/>
        </authorList>
    </citation>
    <scope>IDENTIFICATION</scope>
</reference>
<dbReference type="GO" id="GO:0008270">
    <property type="term" value="F:zinc ion binding"/>
    <property type="evidence" value="ECO:0007669"/>
    <property type="project" value="TreeGrafter"/>
</dbReference>
<feature type="domain" description="Peptidase M28" evidence="7">
    <location>
        <begin position="25"/>
        <end position="83"/>
    </location>
</feature>
<keyword evidence="5" id="KW-0012">Acyltransferase</keyword>
<dbReference type="AlphaFoldDB" id="A0A8B9ZZJ7"/>
<proteinExistence type="inferred from homology"/>
<evidence type="ECO:0000259" key="7">
    <source>
        <dbReference type="Pfam" id="PF04389"/>
    </source>
</evidence>
<dbReference type="PANTHER" id="PTHR12283:SF3">
    <property type="entry name" value="GLUTAMINYL-PEPTIDE CYCLOTRANSFERASE-LIKE PROTEIN"/>
    <property type="match status" value="1"/>
</dbReference>
<dbReference type="InterPro" id="IPR007484">
    <property type="entry name" value="Peptidase_M28"/>
</dbReference>
<evidence type="ECO:0000256" key="5">
    <source>
        <dbReference type="ARBA" id="ARBA00023315"/>
    </source>
</evidence>
<evidence type="ECO:0000256" key="6">
    <source>
        <dbReference type="SAM" id="MobiDB-lite"/>
    </source>
</evidence>
<feature type="domain" description="Peptidase M28" evidence="7">
    <location>
        <begin position="136"/>
        <end position="248"/>
    </location>
</feature>
<organism evidence="8 9">
    <name type="scientific">Anas zonorhyncha</name>
    <name type="common">Eastern spot-billed duck</name>
    <dbReference type="NCBI Taxonomy" id="75864"/>
    <lineage>
        <taxon>Eukaryota</taxon>
        <taxon>Metazoa</taxon>
        <taxon>Chordata</taxon>
        <taxon>Craniata</taxon>
        <taxon>Vertebrata</taxon>
        <taxon>Euteleostomi</taxon>
        <taxon>Archelosauria</taxon>
        <taxon>Archosauria</taxon>
        <taxon>Dinosauria</taxon>
        <taxon>Saurischia</taxon>
        <taxon>Theropoda</taxon>
        <taxon>Coelurosauria</taxon>
        <taxon>Aves</taxon>
        <taxon>Neognathae</taxon>
        <taxon>Galloanserae</taxon>
        <taxon>Anseriformes</taxon>
        <taxon>Anatidae</taxon>
        <taxon>Anatinae</taxon>
        <taxon>Anas</taxon>
    </lineage>
</organism>
<evidence type="ECO:0000256" key="1">
    <source>
        <dbReference type="ARBA" id="ARBA00000001"/>
    </source>
</evidence>
<name>A0A8B9ZZJ7_9AVES</name>
<keyword evidence="9" id="KW-1185">Reference proteome</keyword>
<evidence type="ECO:0000256" key="2">
    <source>
        <dbReference type="ARBA" id="ARBA00006014"/>
    </source>
</evidence>
<dbReference type="InterPro" id="IPR040234">
    <property type="entry name" value="QC/QCL"/>
</dbReference>
<dbReference type="GO" id="GO:0016603">
    <property type="term" value="F:glutaminyl-peptide cyclotransferase activity"/>
    <property type="evidence" value="ECO:0007669"/>
    <property type="project" value="UniProtKB-EC"/>
</dbReference>
<protein>
    <recommendedName>
        <fullName evidence="3">glutaminyl-peptide cyclotransferase</fullName>
        <ecNumber evidence="3">2.3.2.5</ecNumber>
    </recommendedName>
</protein>